<dbReference type="PANTHER" id="PTHR33337">
    <property type="entry name" value="GFA DOMAIN-CONTAINING PROTEIN"/>
    <property type="match status" value="1"/>
</dbReference>
<proteinExistence type="inferred from homology"/>
<dbReference type="PANTHER" id="PTHR33337:SF40">
    <property type="entry name" value="CENP-V_GFA DOMAIN-CONTAINING PROTEIN-RELATED"/>
    <property type="match status" value="1"/>
</dbReference>
<keyword evidence="4" id="KW-0456">Lyase</keyword>
<dbReference type="Gene3D" id="3.90.1590.10">
    <property type="entry name" value="glutathione-dependent formaldehyde- activating enzyme (gfa)"/>
    <property type="match status" value="1"/>
</dbReference>
<comment type="caution">
    <text evidence="6">The sequence shown here is derived from an EMBL/GenBank/DDBJ whole genome shotgun (WGS) entry which is preliminary data.</text>
</comment>
<keyword evidence="2" id="KW-0479">Metal-binding</keyword>
<keyword evidence="3" id="KW-0862">Zinc</keyword>
<gene>
    <name evidence="6" type="ORF">LY04_02516</name>
</gene>
<evidence type="ECO:0000259" key="5">
    <source>
        <dbReference type="PROSITE" id="PS51891"/>
    </source>
</evidence>
<dbReference type="PROSITE" id="PS51891">
    <property type="entry name" value="CENP_V_GFA"/>
    <property type="match status" value="1"/>
</dbReference>
<feature type="domain" description="CENP-V/GFA" evidence="5">
    <location>
        <begin position="12"/>
        <end position="143"/>
    </location>
</feature>
<name>A0ABY2EX97_9GAMM</name>
<evidence type="ECO:0000256" key="3">
    <source>
        <dbReference type="ARBA" id="ARBA00022833"/>
    </source>
</evidence>
<evidence type="ECO:0000313" key="6">
    <source>
        <dbReference type="EMBL" id="TDW58413.1"/>
    </source>
</evidence>
<accession>A0ABY2EX97</accession>
<evidence type="ECO:0000256" key="2">
    <source>
        <dbReference type="ARBA" id="ARBA00022723"/>
    </source>
</evidence>
<protein>
    <recommendedName>
        <fullName evidence="5">CENP-V/GFA domain-containing protein</fullName>
    </recommendedName>
</protein>
<keyword evidence="7" id="KW-1185">Reference proteome</keyword>
<dbReference type="SUPFAM" id="SSF51316">
    <property type="entry name" value="Mss4-like"/>
    <property type="match status" value="1"/>
</dbReference>
<dbReference type="Proteomes" id="UP000295058">
    <property type="component" value="Unassembled WGS sequence"/>
</dbReference>
<sequence length="144" mass="15506">MAPREVFMSSIHTGSCLCGGVRFEIRGEFTAFYLCYCRRCQKGTGSAHGANLFSGSASLVWLQGEALVQVFRLPDSRHVRGFCQCCGSALPVQDSAAGWLMAPAGSLDTAVALRPRGRLFVGSRAGWACELDRVPEFTALPGEK</sequence>
<evidence type="ECO:0000256" key="1">
    <source>
        <dbReference type="ARBA" id="ARBA00005495"/>
    </source>
</evidence>
<evidence type="ECO:0000256" key="4">
    <source>
        <dbReference type="ARBA" id="ARBA00023239"/>
    </source>
</evidence>
<comment type="similarity">
    <text evidence="1">Belongs to the Gfa family.</text>
</comment>
<reference evidence="6 7" key="1">
    <citation type="submission" date="2019-03" db="EMBL/GenBank/DDBJ databases">
        <title>Genomic Encyclopedia of Archaeal and Bacterial Type Strains, Phase II (KMG-II): from individual species to whole genera.</title>
        <authorList>
            <person name="Goeker M."/>
        </authorList>
    </citation>
    <scope>NUCLEOTIDE SEQUENCE [LARGE SCALE GENOMIC DNA]</scope>
    <source>
        <strain evidence="6 7">DSM 15594</strain>
    </source>
</reference>
<organism evidence="6 7">
    <name type="scientific">Oceanimonas baumannii</name>
    <dbReference type="NCBI Taxonomy" id="129578"/>
    <lineage>
        <taxon>Bacteria</taxon>
        <taxon>Pseudomonadati</taxon>
        <taxon>Pseudomonadota</taxon>
        <taxon>Gammaproteobacteria</taxon>
        <taxon>Aeromonadales</taxon>
        <taxon>Aeromonadaceae</taxon>
        <taxon>Oceanimonas</taxon>
    </lineage>
</organism>
<dbReference type="InterPro" id="IPR006913">
    <property type="entry name" value="CENP-V/GFA"/>
</dbReference>
<dbReference type="EMBL" id="SODO01000009">
    <property type="protein sequence ID" value="TDW58413.1"/>
    <property type="molecule type" value="Genomic_DNA"/>
</dbReference>
<dbReference type="Pfam" id="PF04828">
    <property type="entry name" value="GFA"/>
    <property type="match status" value="1"/>
</dbReference>
<evidence type="ECO:0000313" key="7">
    <source>
        <dbReference type="Proteomes" id="UP000295058"/>
    </source>
</evidence>
<dbReference type="InterPro" id="IPR011057">
    <property type="entry name" value="Mss4-like_sf"/>
</dbReference>